<dbReference type="SMART" id="SM00630">
    <property type="entry name" value="Sema"/>
    <property type="match status" value="1"/>
</dbReference>
<dbReference type="GO" id="GO:0070374">
    <property type="term" value="P:positive regulation of ERK1 and ERK2 cascade"/>
    <property type="evidence" value="ECO:0007669"/>
    <property type="project" value="Ensembl"/>
</dbReference>
<dbReference type="InterPro" id="IPR013783">
    <property type="entry name" value="Ig-like_fold"/>
</dbReference>
<dbReference type="RefSeq" id="XP_028921666.1">
    <property type="nucleotide sequence ID" value="XM_029065833.2"/>
</dbReference>
<evidence type="ECO:0000313" key="13">
    <source>
        <dbReference type="Ensembl" id="ENSOANP00000051780.1"/>
    </source>
</evidence>
<keyword evidence="6" id="KW-1015">Disulfide bond</keyword>
<dbReference type="Pfam" id="PF01403">
    <property type="entry name" value="Sema"/>
    <property type="match status" value="1"/>
</dbReference>
<dbReference type="FunCoup" id="A0A6I8PD30">
    <property type="interactions" value="217"/>
</dbReference>
<dbReference type="Gene3D" id="2.130.10.10">
    <property type="entry name" value="YVTN repeat-like/Quinoprotein amine dehydrogenase"/>
    <property type="match status" value="1"/>
</dbReference>
<dbReference type="InterPro" id="IPR036352">
    <property type="entry name" value="Semap_dom_sf"/>
</dbReference>
<dbReference type="InterPro" id="IPR036179">
    <property type="entry name" value="Ig-like_dom_sf"/>
</dbReference>
<keyword evidence="10" id="KW-0812">Transmembrane</keyword>
<dbReference type="GO" id="GO:0030335">
    <property type="term" value="P:positive regulation of cell migration"/>
    <property type="evidence" value="ECO:0000318"/>
    <property type="project" value="GO_Central"/>
</dbReference>
<dbReference type="FunFam" id="2.130.10.10:FF:000223">
    <property type="entry name" value="semaphorin-7A isoform X1"/>
    <property type="match status" value="1"/>
</dbReference>
<comment type="subcellular location">
    <subcellularLocation>
        <location evidence="1">Membrane</location>
    </subcellularLocation>
</comment>
<evidence type="ECO:0000313" key="14">
    <source>
        <dbReference type="Proteomes" id="UP000002279"/>
    </source>
</evidence>
<dbReference type="InParanoid" id="A0A6I8PD30"/>
<keyword evidence="10" id="KW-1133">Transmembrane helix</keyword>
<evidence type="ECO:0000256" key="7">
    <source>
        <dbReference type="ARBA" id="ARBA00023180"/>
    </source>
</evidence>
<dbReference type="KEGG" id="oaa:100076441"/>
<feature type="domain" description="Sema" evidence="12">
    <location>
        <begin position="144"/>
        <end position="571"/>
    </location>
</feature>
<dbReference type="GO" id="GO:0050919">
    <property type="term" value="P:negative chemotaxis"/>
    <property type="evidence" value="ECO:0000318"/>
    <property type="project" value="GO_Central"/>
</dbReference>
<evidence type="ECO:0000256" key="3">
    <source>
        <dbReference type="ARBA" id="ARBA00022782"/>
    </source>
</evidence>
<evidence type="ECO:0000256" key="2">
    <source>
        <dbReference type="ARBA" id="ARBA00009492"/>
    </source>
</evidence>
<evidence type="ECO:0000256" key="5">
    <source>
        <dbReference type="ARBA" id="ARBA00023136"/>
    </source>
</evidence>
<keyword evidence="5 10" id="KW-0472">Membrane</keyword>
<reference evidence="13" key="2">
    <citation type="submission" date="2025-08" db="UniProtKB">
        <authorList>
            <consortium name="Ensembl"/>
        </authorList>
    </citation>
    <scope>IDENTIFICATION</scope>
    <source>
        <strain evidence="13">Glennie</strain>
    </source>
</reference>
<dbReference type="Bgee" id="ENSOANG00000049983">
    <property type="expression patterns" value="Expressed in heart and 7 other cell types or tissues"/>
</dbReference>
<dbReference type="SUPFAM" id="SSF103575">
    <property type="entry name" value="Plexin repeat"/>
    <property type="match status" value="1"/>
</dbReference>
<feature type="compositionally biased region" description="Polar residues" evidence="9">
    <location>
        <begin position="87"/>
        <end position="97"/>
    </location>
</feature>
<evidence type="ECO:0000259" key="12">
    <source>
        <dbReference type="PROSITE" id="PS51004"/>
    </source>
</evidence>
<comment type="caution">
    <text evidence="8">Lacks conserved residue(s) required for the propagation of feature annotation.</text>
</comment>
<organism evidence="13 14">
    <name type="scientific">Ornithorhynchus anatinus</name>
    <name type="common">Duckbill platypus</name>
    <dbReference type="NCBI Taxonomy" id="9258"/>
    <lineage>
        <taxon>Eukaryota</taxon>
        <taxon>Metazoa</taxon>
        <taxon>Chordata</taxon>
        <taxon>Craniata</taxon>
        <taxon>Vertebrata</taxon>
        <taxon>Euteleostomi</taxon>
        <taxon>Mammalia</taxon>
        <taxon>Monotremata</taxon>
        <taxon>Ornithorhynchidae</taxon>
        <taxon>Ornithorhynchus</taxon>
    </lineage>
</organism>
<dbReference type="Pfam" id="PF13895">
    <property type="entry name" value="Ig_2"/>
    <property type="match status" value="1"/>
</dbReference>
<feature type="domain" description="Ig-like" evidence="11">
    <location>
        <begin position="632"/>
        <end position="720"/>
    </location>
</feature>
<dbReference type="GO" id="GO:0005886">
    <property type="term" value="C:plasma membrane"/>
    <property type="evidence" value="ECO:0000318"/>
    <property type="project" value="GO_Central"/>
</dbReference>
<keyword evidence="4" id="KW-0524">Neurogenesis</keyword>
<evidence type="ECO:0000256" key="8">
    <source>
        <dbReference type="PROSITE-ProRule" id="PRU00352"/>
    </source>
</evidence>
<dbReference type="PROSITE" id="PS51004">
    <property type="entry name" value="SEMA"/>
    <property type="match status" value="1"/>
</dbReference>
<evidence type="ECO:0000256" key="9">
    <source>
        <dbReference type="SAM" id="MobiDB-lite"/>
    </source>
</evidence>
<dbReference type="GO" id="GO:0045499">
    <property type="term" value="F:chemorepellent activity"/>
    <property type="evidence" value="ECO:0000318"/>
    <property type="project" value="GO_Central"/>
</dbReference>
<evidence type="ECO:0000256" key="6">
    <source>
        <dbReference type="ARBA" id="ARBA00023157"/>
    </source>
</evidence>
<dbReference type="GO" id="GO:0071526">
    <property type="term" value="P:semaphorin-plexin signaling pathway"/>
    <property type="evidence" value="ECO:0000318"/>
    <property type="project" value="GO_Central"/>
</dbReference>
<dbReference type="GO" id="GO:0001755">
    <property type="term" value="P:neural crest cell migration"/>
    <property type="evidence" value="ECO:0000318"/>
    <property type="project" value="GO_Central"/>
</dbReference>
<dbReference type="Ensembl" id="ENSOANT00000048993.1">
    <property type="protein sequence ID" value="ENSOANP00000051780.1"/>
    <property type="gene ID" value="ENSOANG00000049983.1"/>
</dbReference>
<name>A0A6I8PD30_ORNAN</name>
<dbReference type="SUPFAM" id="SSF101912">
    <property type="entry name" value="Sema domain"/>
    <property type="match status" value="1"/>
</dbReference>
<dbReference type="CTD" id="8482"/>
<dbReference type="Pfam" id="PF01437">
    <property type="entry name" value="PSI"/>
    <property type="match status" value="1"/>
</dbReference>
<dbReference type="SUPFAM" id="SSF48726">
    <property type="entry name" value="Immunoglobulin"/>
    <property type="match status" value="1"/>
</dbReference>
<dbReference type="InterPro" id="IPR001627">
    <property type="entry name" value="Semap_dom"/>
</dbReference>
<dbReference type="GO" id="GO:0050727">
    <property type="term" value="P:regulation of inflammatory response"/>
    <property type="evidence" value="ECO:0000318"/>
    <property type="project" value="GO_Central"/>
</dbReference>
<dbReference type="InterPro" id="IPR015943">
    <property type="entry name" value="WD40/YVTN_repeat-like_dom_sf"/>
</dbReference>
<comment type="similarity">
    <text evidence="2">Belongs to the semaphorin family.</text>
</comment>
<feature type="transmembrane region" description="Helical" evidence="10">
    <location>
        <begin position="727"/>
        <end position="749"/>
    </location>
</feature>
<feature type="region of interest" description="Disordered" evidence="9">
    <location>
        <begin position="71"/>
        <end position="97"/>
    </location>
</feature>
<dbReference type="GO" id="GO:0007229">
    <property type="term" value="P:integrin-mediated signaling pathway"/>
    <property type="evidence" value="ECO:0000318"/>
    <property type="project" value="GO_Central"/>
</dbReference>
<dbReference type="InterPro" id="IPR027231">
    <property type="entry name" value="Semaphorin"/>
</dbReference>
<dbReference type="GO" id="GO:0045773">
    <property type="term" value="P:positive regulation of axon extension"/>
    <property type="evidence" value="ECO:0007669"/>
    <property type="project" value="Ensembl"/>
</dbReference>
<evidence type="ECO:0000256" key="4">
    <source>
        <dbReference type="ARBA" id="ARBA00022902"/>
    </source>
</evidence>
<evidence type="ECO:0000256" key="10">
    <source>
        <dbReference type="SAM" id="Phobius"/>
    </source>
</evidence>
<dbReference type="InterPro" id="IPR002165">
    <property type="entry name" value="Plexin_repeat"/>
</dbReference>
<dbReference type="Gene3D" id="3.30.1680.10">
    <property type="entry name" value="ligand-binding face of the semaphorins, domain 2"/>
    <property type="match status" value="1"/>
</dbReference>
<dbReference type="AlphaFoldDB" id="A0A6I8PD30"/>
<dbReference type="OMA" id="GYHMGLP"/>
<dbReference type="GO" id="GO:0005178">
    <property type="term" value="F:integrin binding"/>
    <property type="evidence" value="ECO:0000318"/>
    <property type="project" value="GO_Central"/>
</dbReference>
<keyword evidence="3" id="KW-0221">Differentiation</keyword>
<dbReference type="GO" id="GO:0030215">
    <property type="term" value="F:semaphorin receptor binding"/>
    <property type="evidence" value="ECO:0000318"/>
    <property type="project" value="GO_Central"/>
</dbReference>
<dbReference type="PANTHER" id="PTHR11036:SF80">
    <property type="entry name" value="SEMAPHORIN-7A"/>
    <property type="match status" value="1"/>
</dbReference>
<evidence type="ECO:0000259" key="11">
    <source>
        <dbReference type="PROSITE" id="PS50835"/>
    </source>
</evidence>
<keyword evidence="14" id="KW-1185">Reference proteome</keyword>
<protein>
    <submittedName>
        <fullName evidence="13">Semaphorin 7A (JohnMiltonHagen blood group)</fullName>
    </submittedName>
</protein>
<reference evidence="13 14" key="1">
    <citation type="journal article" date="2008" name="Nature">
        <title>Genome analysis of the platypus reveals unique signatures of evolution.</title>
        <authorList>
            <person name="Warren W.C."/>
            <person name="Hillier L.W."/>
            <person name="Marshall Graves J.A."/>
            <person name="Birney E."/>
            <person name="Ponting C.P."/>
            <person name="Grutzner F."/>
            <person name="Belov K."/>
            <person name="Miller W."/>
            <person name="Clarke L."/>
            <person name="Chinwalla A.T."/>
            <person name="Yang S.P."/>
            <person name="Heger A."/>
            <person name="Locke D.P."/>
            <person name="Miethke P."/>
            <person name="Waters P.D."/>
            <person name="Veyrunes F."/>
            <person name="Fulton L."/>
            <person name="Fulton B."/>
            <person name="Graves T."/>
            <person name="Wallis J."/>
            <person name="Puente X.S."/>
            <person name="Lopez-Otin C."/>
            <person name="Ordonez G.R."/>
            <person name="Eichler E.E."/>
            <person name="Chen L."/>
            <person name="Cheng Z."/>
            <person name="Deakin J.E."/>
            <person name="Alsop A."/>
            <person name="Thompson K."/>
            <person name="Kirby P."/>
            <person name="Papenfuss A.T."/>
            <person name="Wakefield M.J."/>
            <person name="Olender T."/>
            <person name="Lancet D."/>
            <person name="Huttley G.A."/>
            <person name="Smit A.F."/>
            <person name="Pask A."/>
            <person name="Temple-Smith P."/>
            <person name="Batzer M.A."/>
            <person name="Walker J.A."/>
            <person name="Konkel M.K."/>
            <person name="Harris R.S."/>
            <person name="Whittington C.M."/>
            <person name="Wong E.S."/>
            <person name="Gemmell N.J."/>
            <person name="Buschiazzo E."/>
            <person name="Vargas Jentzsch I.M."/>
            <person name="Merkel A."/>
            <person name="Schmitz J."/>
            <person name="Zemann A."/>
            <person name="Churakov G."/>
            <person name="Kriegs J.O."/>
            <person name="Brosius J."/>
            <person name="Murchison E.P."/>
            <person name="Sachidanandam R."/>
            <person name="Smith C."/>
            <person name="Hannon G.J."/>
            <person name="Tsend-Ayush E."/>
            <person name="McMillan D."/>
            <person name="Attenborough R."/>
            <person name="Rens W."/>
            <person name="Ferguson-Smith M."/>
            <person name="Lefevre C.M."/>
            <person name="Sharp J.A."/>
            <person name="Nicholas K.R."/>
            <person name="Ray D.A."/>
            <person name="Kube M."/>
            <person name="Reinhardt R."/>
            <person name="Pringle T.H."/>
            <person name="Taylor J."/>
            <person name="Jones R.C."/>
            <person name="Nixon B."/>
            <person name="Dacheux J.L."/>
            <person name="Niwa H."/>
            <person name="Sekita Y."/>
            <person name="Huang X."/>
            <person name="Stark A."/>
            <person name="Kheradpour P."/>
            <person name="Kellis M."/>
            <person name="Flicek P."/>
            <person name="Chen Y."/>
            <person name="Webber C."/>
            <person name="Hardison R."/>
            <person name="Nelson J."/>
            <person name="Hallsworth-Pepin K."/>
            <person name="Delehaunty K."/>
            <person name="Markovic C."/>
            <person name="Minx P."/>
            <person name="Feng Y."/>
            <person name="Kremitzki C."/>
            <person name="Mitreva M."/>
            <person name="Glasscock J."/>
            <person name="Wylie T."/>
            <person name="Wohldmann P."/>
            <person name="Thiru P."/>
            <person name="Nhan M.N."/>
            <person name="Pohl C.S."/>
            <person name="Smith S.M."/>
            <person name="Hou S."/>
            <person name="Nefedov M."/>
            <person name="de Jong P.J."/>
            <person name="Renfree M.B."/>
            <person name="Mardis E.R."/>
            <person name="Wilson R.K."/>
        </authorList>
    </citation>
    <scope>NUCLEOTIDE SEQUENCE [LARGE SCALE GENOMIC DNA]</scope>
    <source>
        <strain evidence="13 14">Glennie</strain>
    </source>
</reference>
<dbReference type="InterPro" id="IPR007110">
    <property type="entry name" value="Ig-like_dom"/>
</dbReference>
<sequence length="750" mass="84414">MPLTSNRSPVRCLSVILLEHLDVRGKDGRMGSCPRTSFFPLLWRGLSVLLNGVSRGRMELIGCRAQVPNRDGAGIQDRRGRSEPGTGRTTSSSNPSEWISLSSHSALLFHRCLAMRSFPQPAFLTALLSYLALLAAGHQKAIPRITASWAGEKRFEFNQTEPHLVLFHEPGSHSVYVGGRGKLYYFDFNHQENNFKEDINSTKGDCPKDQDCDNYLTLLEKQDDGLLICGTRARHPSCWLRTNGTTKFQGEKRGYAPFSPNENSLVLIDGDHVYSTIKKQEHNGKIPRFRRIKGDPELYTSDTVMQNPQFIKATIIHQNQSYNDKIYYFFREDNPDKNPEAPLNVSRVAQLCKGDQGGESSLSASKWNTFLKAMLVCSDPATNKNFNWLQDVFIVPGNKDWKETRVYGIFSNPWNYSAVCVYSIGDIDHIFRTSPLKGFSDSLPSPRPGQCLPNQQLTPTVTFKVADSHPEVTQRVEPMGLTKTPLFHSKYHYQKIVVHQMQDKDNGTFNVLFIATDKGTIHKVVESEQGIFNIMEIKPFHKPAAIQSLILDSSTRKLYVSSDREVTQVPLDMCASYVGGCQACLLARDPYCGWTGSKCNSIYQHPGPMLQAVVHEDPHLLCPTTFSGDAKPFISKVTVPPNSRYYLNCSVESHHATYSWHHKDQEVQQCEPGHQHAACIHFITILTPEKYGLYRCKAREGSYTRTIWEEELASKESSTSQLQGNNGGFMLGALSWLGLLQMVALCLLFQ</sequence>
<reference evidence="13" key="3">
    <citation type="submission" date="2025-09" db="UniProtKB">
        <authorList>
            <consortium name="Ensembl"/>
        </authorList>
    </citation>
    <scope>IDENTIFICATION</scope>
    <source>
        <strain evidence="13">Glennie</strain>
    </source>
</reference>
<dbReference type="PANTHER" id="PTHR11036">
    <property type="entry name" value="SEMAPHORIN"/>
    <property type="match status" value="1"/>
</dbReference>
<accession>A0A6I8PD30</accession>
<dbReference type="Gene3D" id="2.60.40.10">
    <property type="entry name" value="Immunoglobulins"/>
    <property type="match status" value="1"/>
</dbReference>
<dbReference type="GO" id="GO:0009897">
    <property type="term" value="C:external side of plasma membrane"/>
    <property type="evidence" value="ECO:0000318"/>
    <property type="project" value="GO_Central"/>
</dbReference>
<evidence type="ECO:0000256" key="1">
    <source>
        <dbReference type="ARBA" id="ARBA00004370"/>
    </source>
</evidence>
<proteinExistence type="inferred from homology"/>
<dbReference type="GO" id="GO:0007411">
    <property type="term" value="P:axon guidance"/>
    <property type="evidence" value="ECO:0000318"/>
    <property type="project" value="GO_Central"/>
</dbReference>
<dbReference type="GeneTree" id="ENSGT00940000158358"/>
<gene>
    <name evidence="13" type="primary">SEMA7A</name>
</gene>
<dbReference type="Proteomes" id="UP000002279">
    <property type="component" value="Chromosome 5"/>
</dbReference>
<dbReference type="GeneID" id="100076441"/>
<keyword evidence="7" id="KW-0325">Glycoprotein</keyword>
<dbReference type="OrthoDB" id="9945363at2759"/>
<dbReference type="PROSITE" id="PS50835">
    <property type="entry name" value="IG_LIKE"/>
    <property type="match status" value="1"/>
</dbReference>